<evidence type="ECO:0000256" key="4">
    <source>
        <dbReference type="SAM" id="Phobius"/>
    </source>
</evidence>
<keyword evidence="3" id="KW-0653">Protein transport</keyword>
<dbReference type="PANTHER" id="PTHR12542:SF180">
    <property type="entry name" value="EXOCYST SUBUNIT EXO70 FAMILY PROTEIN"/>
    <property type="match status" value="1"/>
</dbReference>
<feature type="domain" description="Exocyst complex subunit Exo70 C-terminal" evidence="5">
    <location>
        <begin position="309"/>
        <end position="579"/>
    </location>
</feature>
<protein>
    <recommendedName>
        <fullName evidence="3">Exocyst subunit Exo70 family protein</fullName>
    </recommendedName>
</protein>
<dbReference type="GO" id="GO:0006887">
    <property type="term" value="P:exocytosis"/>
    <property type="evidence" value="ECO:0007669"/>
    <property type="project" value="UniProtKB-KW"/>
</dbReference>
<reference evidence="6 7" key="1">
    <citation type="submission" date="2024-08" db="EMBL/GenBank/DDBJ databases">
        <title>Insights into the chromosomal genome structure of Flemingia macrophylla.</title>
        <authorList>
            <person name="Ding Y."/>
            <person name="Zhao Y."/>
            <person name="Bi W."/>
            <person name="Wu M."/>
            <person name="Zhao G."/>
            <person name="Gong Y."/>
            <person name="Li W."/>
            <person name="Zhang P."/>
        </authorList>
    </citation>
    <scope>NUCLEOTIDE SEQUENCE [LARGE SCALE GENOMIC DNA]</scope>
    <source>
        <strain evidence="6">DYQJB</strain>
        <tissue evidence="6">Leaf</tissue>
    </source>
</reference>
<organism evidence="6 7">
    <name type="scientific">Flemingia macrophylla</name>
    <dbReference type="NCBI Taxonomy" id="520843"/>
    <lineage>
        <taxon>Eukaryota</taxon>
        <taxon>Viridiplantae</taxon>
        <taxon>Streptophyta</taxon>
        <taxon>Embryophyta</taxon>
        <taxon>Tracheophyta</taxon>
        <taxon>Spermatophyta</taxon>
        <taxon>Magnoliopsida</taxon>
        <taxon>eudicotyledons</taxon>
        <taxon>Gunneridae</taxon>
        <taxon>Pentapetalae</taxon>
        <taxon>rosids</taxon>
        <taxon>fabids</taxon>
        <taxon>Fabales</taxon>
        <taxon>Fabaceae</taxon>
        <taxon>Papilionoideae</taxon>
        <taxon>50 kb inversion clade</taxon>
        <taxon>NPAAA clade</taxon>
        <taxon>indigoferoid/millettioid clade</taxon>
        <taxon>Phaseoleae</taxon>
        <taxon>Flemingia</taxon>
    </lineage>
</organism>
<comment type="function">
    <text evidence="3">Component of the exocyst complex.</text>
</comment>
<feature type="transmembrane region" description="Helical" evidence="4">
    <location>
        <begin position="109"/>
        <end position="126"/>
    </location>
</feature>
<dbReference type="PANTHER" id="PTHR12542">
    <property type="entry name" value="EXOCYST COMPLEX PROTEIN EXO70"/>
    <property type="match status" value="1"/>
</dbReference>
<accession>A0ABD1L1K9</accession>
<keyword evidence="4" id="KW-0812">Transmembrane</keyword>
<sequence length="623" mass="72113">MRIFLIQITRWLSQVAVWRFVGFVSTFVGLLCYGLSSSFNYLFGEWNLLKILLYTVFSLFICLWSLFAKVCQHSTSLRFKAHSAFLVLTITSVYSYFADKVVNGKPDANSLISCAAFVIMSFSLSRQTQCGFEVDLSYFFMGCFIVLLMKINLALAIVGVGFSYSLITLRSYLDATSYENPGIQDEHLVVIDVNSLSTDNASNNMMQQLVDHMKALGHGNLNLPNMLWMGTRKYLNQNRSDELVGFDQNFVIDGLPSEKINELEKTIKLMVGDGLEKECGDVYCNWRRESLEECLKYMLNFEGINIRGWVQAVNVTRRILFPRERQLCDIVFLGCSSVADLCYTKVCQGAMVKLLNFADDYASRDPWPLPLESTHYMVEALGDLIPEVHALFPRSSVNEVLMVRDKLGEECRGIFMKMEDEIFSDPHRNVIVQPNVICHPMTRCVMDYLDQNLENFRKFSNVTGTSSVSEQVDRVMKRLEGELVAMSENYKYPALCHLFMMNNWRYLERRPKPRRYLEFFQNCPAIVRRNQELYERSAWKMVIDFLKLENDELVDAQPIKDNLINEHMEFLCRHQSTWPASRDLLTKQIFLPTTDDLDYDFNRIPNGPFFSAWRSEEKLGQLQ</sequence>
<keyword evidence="4" id="KW-0472">Membrane</keyword>
<dbReference type="InterPro" id="IPR004140">
    <property type="entry name" value="Exo70"/>
</dbReference>
<feature type="transmembrane region" description="Helical" evidence="4">
    <location>
        <begin position="48"/>
        <end position="67"/>
    </location>
</feature>
<evidence type="ECO:0000313" key="6">
    <source>
        <dbReference type="EMBL" id="KAL2317415.1"/>
    </source>
</evidence>
<name>A0ABD1L1K9_9FABA</name>
<evidence type="ECO:0000313" key="7">
    <source>
        <dbReference type="Proteomes" id="UP001603857"/>
    </source>
</evidence>
<evidence type="ECO:0000256" key="3">
    <source>
        <dbReference type="RuleBase" id="RU365026"/>
    </source>
</evidence>
<feature type="transmembrane region" description="Helical" evidence="4">
    <location>
        <begin position="79"/>
        <end position="97"/>
    </location>
</feature>
<proteinExistence type="inferred from homology"/>
<keyword evidence="3" id="KW-0268">Exocytosis</keyword>
<gene>
    <name evidence="6" type="ORF">Fmac_031291</name>
</gene>
<feature type="transmembrane region" description="Helical" evidence="4">
    <location>
        <begin position="16"/>
        <end position="36"/>
    </location>
</feature>
<dbReference type="EMBL" id="JBGMDY010000011">
    <property type="protein sequence ID" value="KAL2317415.1"/>
    <property type="molecule type" value="Genomic_DNA"/>
</dbReference>
<dbReference type="AlphaFoldDB" id="A0ABD1L1K9"/>
<dbReference type="InterPro" id="IPR046364">
    <property type="entry name" value="Exo70_C"/>
</dbReference>
<dbReference type="Pfam" id="PF03081">
    <property type="entry name" value="Exo70_C"/>
    <property type="match status" value="1"/>
</dbReference>
<feature type="transmembrane region" description="Helical" evidence="4">
    <location>
        <begin position="138"/>
        <end position="164"/>
    </location>
</feature>
<dbReference type="Gene3D" id="1.20.1280.170">
    <property type="entry name" value="Exocyst complex component Exo70"/>
    <property type="match status" value="1"/>
</dbReference>
<evidence type="ECO:0000256" key="1">
    <source>
        <dbReference type="ARBA" id="ARBA00006756"/>
    </source>
</evidence>
<keyword evidence="4" id="KW-1133">Transmembrane helix</keyword>
<comment type="caution">
    <text evidence="6">The sequence shown here is derived from an EMBL/GenBank/DDBJ whole genome shotgun (WGS) entry which is preliminary data.</text>
</comment>
<dbReference type="GO" id="GO:0015031">
    <property type="term" value="P:protein transport"/>
    <property type="evidence" value="ECO:0007669"/>
    <property type="project" value="UniProtKB-KW"/>
</dbReference>
<keyword evidence="2 3" id="KW-0813">Transport</keyword>
<dbReference type="Proteomes" id="UP001603857">
    <property type="component" value="Unassembled WGS sequence"/>
</dbReference>
<evidence type="ECO:0000259" key="5">
    <source>
        <dbReference type="Pfam" id="PF03081"/>
    </source>
</evidence>
<comment type="similarity">
    <text evidence="1 3">Belongs to the EXO70 family.</text>
</comment>
<dbReference type="SUPFAM" id="SSF74788">
    <property type="entry name" value="Cullin repeat-like"/>
    <property type="match status" value="1"/>
</dbReference>
<keyword evidence="7" id="KW-1185">Reference proteome</keyword>
<evidence type="ECO:0000256" key="2">
    <source>
        <dbReference type="ARBA" id="ARBA00022448"/>
    </source>
</evidence>
<dbReference type="InterPro" id="IPR016159">
    <property type="entry name" value="Cullin_repeat-like_dom_sf"/>
</dbReference>